<dbReference type="RefSeq" id="WP_015248421.1">
    <property type="nucleotide sequence ID" value="NC_019892.1"/>
</dbReference>
<dbReference type="InterPro" id="IPR050261">
    <property type="entry name" value="FrsA_esterase"/>
</dbReference>
<evidence type="ECO:0000256" key="1">
    <source>
        <dbReference type="SAM" id="SignalP"/>
    </source>
</evidence>
<evidence type="ECO:0008006" key="4">
    <source>
        <dbReference type="Google" id="ProtNLM"/>
    </source>
</evidence>
<dbReference type="Gene3D" id="3.40.50.1820">
    <property type="entry name" value="alpha/beta hydrolase"/>
    <property type="match status" value="2"/>
</dbReference>
<accession>L0DJ64</accession>
<gene>
    <name evidence="2" type="ordered locus">Sinac_5165</name>
</gene>
<evidence type="ECO:0000313" key="2">
    <source>
        <dbReference type="EMBL" id="AGA29317.1"/>
    </source>
</evidence>
<dbReference type="PANTHER" id="PTHR22946">
    <property type="entry name" value="DIENELACTONE HYDROLASE DOMAIN-CONTAINING PROTEIN-RELATED"/>
    <property type="match status" value="1"/>
</dbReference>
<keyword evidence="1" id="KW-0732">Signal</keyword>
<evidence type="ECO:0000313" key="3">
    <source>
        <dbReference type="Proteomes" id="UP000010798"/>
    </source>
</evidence>
<protein>
    <recommendedName>
        <fullName evidence="4">Acetyl xylan esterase (AXE1)</fullName>
    </recommendedName>
</protein>
<feature type="signal peptide" evidence="1">
    <location>
        <begin position="1"/>
        <end position="21"/>
    </location>
</feature>
<name>L0DJ64_SINAD</name>
<dbReference type="InterPro" id="IPR029058">
    <property type="entry name" value="AB_hydrolase_fold"/>
</dbReference>
<dbReference type="KEGG" id="saci:Sinac_5165"/>
<dbReference type="EMBL" id="CP003364">
    <property type="protein sequence ID" value="AGA29317.1"/>
    <property type="molecule type" value="Genomic_DNA"/>
</dbReference>
<dbReference type="PANTHER" id="PTHR22946:SF8">
    <property type="entry name" value="ACETYL XYLAN ESTERASE DOMAIN-CONTAINING PROTEIN"/>
    <property type="match status" value="1"/>
</dbReference>
<dbReference type="STRING" id="886293.Sinac_5165"/>
<sequence length="686" mass="75447">MSRSLGSLMLAGLLMASRLGAEVLADDRKPPTNDDFVSKSLAREIIGPRQTLVETIRECESAIPRMHEVKSVEEWEKEAERMRSDALAHVIFRGEAAAWRKAKGKVEWLDTIEGGPGYRIKKVRYEALPGLWIPGLLYEPESLTGKVPVVLNVNGHDFKGKAADYKQVRCINLAKRGMLALNIEWFGMGQFRDGNYRHDLINHIDLCGAGGIAAHYLAMSRGLDLLLSLAHADSERVAVTGLSGGGWQTIFISAFDKRVTLTNPVAGYSSFLTRTEHFSDLGDSEQTPCDLATVTDYAHMTAMMAPRATLLTFNATDNCCFAAGHALPPLLNAAAPVFRLYGQEARLQSHVNTDPGTHNYLRDNREAFYRMVGETFFKGDAAYSAKEIPSDTEVKSAEILDVELPVDNVSLQSLALSLSKTLPNRAELPITEAQGVARTWRDEGRKRLRDLVRTRQYETKARATTRAEGEGVKVTSWRIEVGEWSVPVVELTKGEPSKSVVLLADDGRKASADEAKKWLSAGYRVLAVDPFSVGESQIAERDYLFALMLSAVGNRPLGLQAGQVASIARWAKAERPAEPLTLAASGPRTGVMALVAAALEEAAIDDVVLRAPLGSLKELIETKQEYRLSPELFCFGLLEDFDVAQLAALVVPRRVTIHQPNERARKELGGLGAWYKAWGADWEPLH</sequence>
<feature type="chain" id="PRO_5003940199" description="Acetyl xylan esterase (AXE1)" evidence="1">
    <location>
        <begin position="22"/>
        <end position="686"/>
    </location>
</feature>
<reference evidence="2 3" key="1">
    <citation type="submission" date="2012-02" db="EMBL/GenBank/DDBJ databases">
        <title>Complete sequence of chromosome of Singulisphaera acidiphila DSM 18658.</title>
        <authorList>
            <consortium name="US DOE Joint Genome Institute (JGI-PGF)"/>
            <person name="Lucas S."/>
            <person name="Copeland A."/>
            <person name="Lapidus A."/>
            <person name="Glavina del Rio T."/>
            <person name="Dalin E."/>
            <person name="Tice H."/>
            <person name="Bruce D."/>
            <person name="Goodwin L."/>
            <person name="Pitluck S."/>
            <person name="Peters L."/>
            <person name="Ovchinnikova G."/>
            <person name="Chertkov O."/>
            <person name="Kyrpides N."/>
            <person name="Mavromatis K."/>
            <person name="Ivanova N."/>
            <person name="Brettin T."/>
            <person name="Detter J.C."/>
            <person name="Han C."/>
            <person name="Larimer F."/>
            <person name="Land M."/>
            <person name="Hauser L."/>
            <person name="Markowitz V."/>
            <person name="Cheng J.-F."/>
            <person name="Hugenholtz P."/>
            <person name="Woyke T."/>
            <person name="Wu D."/>
            <person name="Tindall B."/>
            <person name="Pomrenke H."/>
            <person name="Brambilla E."/>
            <person name="Klenk H.-P."/>
            <person name="Eisen J.A."/>
        </authorList>
    </citation>
    <scope>NUCLEOTIDE SEQUENCE [LARGE SCALE GENOMIC DNA]</scope>
    <source>
        <strain evidence="3">ATCC BAA-1392 / DSM 18658 / VKM B-2454 / MOB10</strain>
    </source>
</reference>
<dbReference type="HOGENOM" id="CLU_401089_0_0_0"/>
<dbReference type="AlphaFoldDB" id="L0DJ64"/>
<keyword evidence="3" id="KW-1185">Reference proteome</keyword>
<organism evidence="2 3">
    <name type="scientific">Singulisphaera acidiphila (strain ATCC BAA-1392 / DSM 18658 / VKM B-2454 / MOB10)</name>
    <dbReference type="NCBI Taxonomy" id="886293"/>
    <lineage>
        <taxon>Bacteria</taxon>
        <taxon>Pseudomonadati</taxon>
        <taxon>Planctomycetota</taxon>
        <taxon>Planctomycetia</taxon>
        <taxon>Isosphaerales</taxon>
        <taxon>Isosphaeraceae</taxon>
        <taxon>Singulisphaera</taxon>
    </lineage>
</organism>
<dbReference type="OrthoDB" id="244125at2"/>
<proteinExistence type="predicted"/>
<dbReference type="SUPFAM" id="SSF53474">
    <property type="entry name" value="alpha/beta-Hydrolases"/>
    <property type="match status" value="1"/>
</dbReference>
<dbReference type="Proteomes" id="UP000010798">
    <property type="component" value="Chromosome"/>
</dbReference>
<dbReference type="eggNOG" id="COG3458">
    <property type="taxonomic scope" value="Bacteria"/>
</dbReference>